<organism evidence="3">
    <name type="scientific">hydrothermal vent metagenome</name>
    <dbReference type="NCBI Taxonomy" id="652676"/>
    <lineage>
        <taxon>unclassified sequences</taxon>
        <taxon>metagenomes</taxon>
        <taxon>ecological metagenomes</taxon>
    </lineage>
</organism>
<evidence type="ECO:0000313" key="3">
    <source>
        <dbReference type="EMBL" id="VAX40529.1"/>
    </source>
</evidence>
<dbReference type="InterPro" id="IPR050261">
    <property type="entry name" value="FrsA_esterase"/>
</dbReference>
<dbReference type="Pfam" id="PF00326">
    <property type="entry name" value="Peptidase_S9"/>
    <property type="match status" value="1"/>
</dbReference>
<evidence type="ECO:0000256" key="1">
    <source>
        <dbReference type="ARBA" id="ARBA00022801"/>
    </source>
</evidence>
<gene>
    <name evidence="3" type="ORF">MNBD_PLANCTO03-1612</name>
</gene>
<dbReference type="AlphaFoldDB" id="A0A3B1DDX5"/>
<dbReference type="PANTHER" id="PTHR22946">
    <property type="entry name" value="DIENELACTONE HYDROLASE DOMAIN-CONTAINING PROTEIN-RELATED"/>
    <property type="match status" value="1"/>
</dbReference>
<dbReference type="SUPFAM" id="SSF53474">
    <property type="entry name" value="alpha/beta-Hydrolases"/>
    <property type="match status" value="1"/>
</dbReference>
<dbReference type="InterPro" id="IPR001375">
    <property type="entry name" value="Peptidase_S9_cat"/>
</dbReference>
<dbReference type="Gene3D" id="3.40.50.1820">
    <property type="entry name" value="alpha/beta hydrolase"/>
    <property type="match status" value="1"/>
</dbReference>
<proteinExistence type="predicted"/>
<reference evidence="3" key="1">
    <citation type="submission" date="2018-06" db="EMBL/GenBank/DDBJ databases">
        <authorList>
            <person name="Zhirakovskaya E."/>
        </authorList>
    </citation>
    <scope>NUCLEOTIDE SEQUENCE</scope>
</reference>
<feature type="domain" description="Peptidase S9 prolyl oligopeptidase catalytic" evidence="2">
    <location>
        <begin position="100"/>
        <end position="271"/>
    </location>
</feature>
<sequence length="282" mass="30659">MHPRFADFPTALAAQARIVRLGADDIPALLVHPDWETPRPTLLWFHGRTAHKELDPGRYLRLMRKGIASCAIDLPGHGERPGPKLHDPEQTIGVLTQGIGEIDAIVEALADPGYEGVFDLDRLALGGMSAGGMIALRRLCDPHPFAAALVEATTGRLSDLYFPGPSMPRTTRPIEVSRNAVEAIDPSCHLDTWEPLPLLAIHATTDQMIPFETQRAFLDDLRIHYHARNADPALVELLSFTETGAPAEHAGFGKFGTEAKNAAADFLAKHLLGESATSRARP</sequence>
<dbReference type="GO" id="GO:0006508">
    <property type="term" value="P:proteolysis"/>
    <property type="evidence" value="ECO:0007669"/>
    <property type="project" value="InterPro"/>
</dbReference>
<accession>A0A3B1DDX5</accession>
<name>A0A3B1DDX5_9ZZZZ</name>
<dbReference type="EMBL" id="UOGK01000408">
    <property type="protein sequence ID" value="VAX40529.1"/>
    <property type="molecule type" value="Genomic_DNA"/>
</dbReference>
<dbReference type="PANTHER" id="PTHR22946:SF9">
    <property type="entry name" value="POLYKETIDE TRANSFERASE AF380"/>
    <property type="match status" value="1"/>
</dbReference>
<evidence type="ECO:0000259" key="2">
    <source>
        <dbReference type="Pfam" id="PF00326"/>
    </source>
</evidence>
<keyword evidence="1" id="KW-0378">Hydrolase</keyword>
<protein>
    <recommendedName>
        <fullName evidence="2">Peptidase S9 prolyl oligopeptidase catalytic domain-containing protein</fullName>
    </recommendedName>
</protein>
<dbReference type="InterPro" id="IPR029058">
    <property type="entry name" value="AB_hydrolase_fold"/>
</dbReference>
<dbReference type="GO" id="GO:0016788">
    <property type="term" value="F:hydrolase activity, acting on ester bonds"/>
    <property type="evidence" value="ECO:0007669"/>
    <property type="project" value="UniProtKB-ARBA"/>
</dbReference>
<dbReference type="GO" id="GO:0008236">
    <property type="term" value="F:serine-type peptidase activity"/>
    <property type="evidence" value="ECO:0007669"/>
    <property type="project" value="InterPro"/>
</dbReference>